<dbReference type="SUPFAM" id="SSF46689">
    <property type="entry name" value="Homeodomain-like"/>
    <property type="match status" value="1"/>
</dbReference>
<dbReference type="InterPro" id="IPR004111">
    <property type="entry name" value="Repressor_TetR_C"/>
</dbReference>
<keyword evidence="1" id="KW-0805">Transcription regulation</keyword>
<name>A0ABP3DQG5_9ACTN</name>
<evidence type="ECO:0000259" key="3">
    <source>
        <dbReference type="Pfam" id="PF02909"/>
    </source>
</evidence>
<dbReference type="Gene3D" id="1.10.10.60">
    <property type="entry name" value="Homeodomain-like"/>
    <property type="match status" value="1"/>
</dbReference>
<evidence type="ECO:0000256" key="1">
    <source>
        <dbReference type="ARBA" id="ARBA00023015"/>
    </source>
</evidence>
<dbReference type="Pfam" id="PF02909">
    <property type="entry name" value="TetR_C_1"/>
    <property type="match status" value="1"/>
</dbReference>
<dbReference type="InterPro" id="IPR036271">
    <property type="entry name" value="Tet_transcr_reg_TetR-rel_C_sf"/>
</dbReference>
<reference evidence="5" key="1">
    <citation type="journal article" date="2019" name="Int. J. Syst. Evol. Microbiol.">
        <title>The Global Catalogue of Microorganisms (GCM) 10K type strain sequencing project: providing services to taxonomists for standard genome sequencing and annotation.</title>
        <authorList>
            <consortium name="The Broad Institute Genomics Platform"/>
            <consortium name="The Broad Institute Genome Sequencing Center for Infectious Disease"/>
            <person name="Wu L."/>
            <person name="Ma J."/>
        </authorList>
    </citation>
    <scope>NUCLEOTIDE SEQUENCE [LARGE SCALE GENOMIC DNA]</scope>
    <source>
        <strain evidence="5">JCM 10425</strain>
    </source>
</reference>
<dbReference type="Gene3D" id="1.10.357.10">
    <property type="entry name" value="Tetracycline Repressor, domain 2"/>
    <property type="match status" value="1"/>
</dbReference>
<dbReference type="EMBL" id="BAAAGX010000009">
    <property type="protein sequence ID" value="GAA0238181.1"/>
    <property type="molecule type" value="Genomic_DNA"/>
</dbReference>
<feature type="domain" description="Tetracycline repressor TetR C-terminal" evidence="3">
    <location>
        <begin position="74"/>
        <end position="204"/>
    </location>
</feature>
<protein>
    <submittedName>
        <fullName evidence="4">TetR/AcrR family transcriptional regulator C-terminal domain-containing protein</fullName>
    </submittedName>
</protein>
<dbReference type="SUPFAM" id="SSF48498">
    <property type="entry name" value="Tetracyclin repressor-like, C-terminal domain"/>
    <property type="match status" value="1"/>
</dbReference>
<dbReference type="Proteomes" id="UP001500967">
    <property type="component" value="Unassembled WGS sequence"/>
</dbReference>
<sequence length="214" mass="23474">MLTQFLRGRMEHDLTTDQLAVAALAVVDRRDLSMRTVAAELGMSPMGLYRYVTDRDELERLVVDHIFDTVDVRPPAGPWETQVVALAERVRAAFAAHPAAVALTLTHRHRSPGVLRWAESLLGVLTDAGFADRERVVAVRAVFSYLVGAMQLEHLGPLSGAGTRALAELHPDDFPHTSANARRALSLPADEEFTEGLHALLRGLTGPESTRARR</sequence>
<evidence type="ECO:0000313" key="4">
    <source>
        <dbReference type="EMBL" id="GAA0238181.1"/>
    </source>
</evidence>
<proteinExistence type="predicted"/>
<evidence type="ECO:0000313" key="5">
    <source>
        <dbReference type="Proteomes" id="UP001500967"/>
    </source>
</evidence>
<organism evidence="4 5">
    <name type="scientific">Cryptosporangium japonicum</name>
    <dbReference type="NCBI Taxonomy" id="80872"/>
    <lineage>
        <taxon>Bacteria</taxon>
        <taxon>Bacillati</taxon>
        <taxon>Actinomycetota</taxon>
        <taxon>Actinomycetes</taxon>
        <taxon>Cryptosporangiales</taxon>
        <taxon>Cryptosporangiaceae</taxon>
        <taxon>Cryptosporangium</taxon>
    </lineage>
</organism>
<gene>
    <name evidence="4" type="ORF">GCM10009539_24310</name>
</gene>
<keyword evidence="5" id="KW-1185">Reference proteome</keyword>
<accession>A0ABP3DQG5</accession>
<comment type="caution">
    <text evidence="4">The sequence shown here is derived from an EMBL/GenBank/DDBJ whole genome shotgun (WGS) entry which is preliminary data.</text>
</comment>
<evidence type="ECO:0000256" key="2">
    <source>
        <dbReference type="ARBA" id="ARBA00023163"/>
    </source>
</evidence>
<dbReference type="InterPro" id="IPR009057">
    <property type="entry name" value="Homeodomain-like_sf"/>
</dbReference>
<keyword evidence="2" id="KW-0804">Transcription</keyword>